<evidence type="ECO:0000313" key="3">
    <source>
        <dbReference type="Proteomes" id="UP000240325"/>
    </source>
</evidence>
<name>A0A2H4UVX9_9VIRU</name>
<dbReference type="PROSITE" id="PS51736">
    <property type="entry name" value="RECOMBINASES_3"/>
    <property type="match status" value="1"/>
</dbReference>
<gene>
    <name evidence="2" type="ORF">BMW23_1036</name>
</gene>
<reference evidence="2" key="1">
    <citation type="journal article" date="2017" name="Elife">
        <title>The kinetoplastid-infecting Bodo saltans virus (BsV), a window into the most abundant giant viruses in the sea.</title>
        <authorList>
            <person name="Deeg C.M."/>
            <person name="Chow C.-E.T."/>
            <person name="Suttle C.A."/>
        </authorList>
    </citation>
    <scope>NUCLEOTIDE SEQUENCE</scope>
    <source>
        <strain evidence="2">NG1</strain>
    </source>
</reference>
<proteinExistence type="predicted"/>
<keyword evidence="3" id="KW-1185">Reference proteome</keyword>
<feature type="domain" description="Resolvase/invertase-type recombinase catalytic" evidence="1">
    <location>
        <begin position="1"/>
        <end position="89"/>
    </location>
</feature>
<protein>
    <submittedName>
        <fullName evidence="2">Resolvase</fullName>
    </submittedName>
</protein>
<organism evidence="2">
    <name type="scientific">Bodo saltans virus</name>
    <dbReference type="NCBI Taxonomy" id="2024608"/>
    <lineage>
        <taxon>Viruses</taxon>
        <taxon>Varidnaviria</taxon>
        <taxon>Bamfordvirae</taxon>
        <taxon>Nucleocytoviricota</taxon>
        <taxon>Megaviricetes</taxon>
        <taxon>Imitervirales</taxon>
        <taxon>Mimiviridae</taxon>
        <taxon>Klosneuvirinae</taxon>
        <taxon>Theiavirus</taxon>
        <taxon>Theiavirus salishense</taxon>
    </lineage>
</organism>
<dbReference type="InterPro" id="IPR050639">
    <property type="entry name" value="SSR_resolvase"/>
</dbReference>
<dbReference type="SUPFAM" id="SSF53041">
    <property type="entry name" value="Resolvase-like"/>
    <property type="match status" value="1"/>
</dbReference>
<dbReference type="Gene3D" id="3.40.50.1390">
    <property type="entry name" value="Resolvase, N-terminal catalytic domain"/>
    <property type="match status" value="1"/>
</dbReference>
<dbReference type="Proteomes" id="UP000240325">
    <property type="component" value="Segment"/>
</dbReference>
<dbReference type="PANTHER" id="PTHR30461:SF19">
    <property type="entry name" value="SITE-SPECIFIC RECOMBINASE RESOLVASE FAMILY"/>
    <property type="match status" value="1"/>
</dbReference>
<dbReference type="InterPro" id="IPR006119">
    <property type="entry name" value="Resolv_N"/>
</dbReference>
<dbReference type="Pfam" id="PF00239">
    <property type="entry name" value="Resolvase"/>
    <property type="match status" value="1"/>
</dbReference>
<sequence length="143" mass="16504">MVILNIYYNYIIIVPEISRLGRNMNEVNEIIGICGRKKVMIINIQNKLKLDGSLQTSIMANLYTIFSQMERQLISERTKQGLLIAKQKGHLTGRARGIKKNKLDGKDNEIKKLIDEKKSIRQIAKELNVKHPQLLKYISDKNL</sequence>
<dbReference type="EMBL" id="MF782455">
    <property type="protein sequence ID" value="ATZ81081.1"/>
    <property type="molecule type" value="Genomic_DNA"/>
</dbReference>
<dbReference type="GO" id="GO:0000150">
    <property type="term" value="F:DNA strand exchange activity"/>
    <property type="evidence" value="ECO:0007669"/>
    <property type="project" value="InterPro"/>
</dbReference>
<dbReference type="GO" id="GO:0003677">
    <property type="term" value="F:DNA binding"/>
    <property type="evidence" value="ECO:0007669"/>
    <property type="project" value="InterPro"/>
</dbReference>
<accession>A0A2H4UVX9</accession>
<evidence type="ECO:0000313" key="2">
    <source>
        <dbReference type="EMBL" id="ATZ81081.1"/>
    </source>
</evidence>
<evidence type="ECO:0000259" key="1">
    <source>
        <dbReference type="PROSITE" id="PS51736"/>
    </source>
</evidence>
<dbReference type="PANTHER" id="PTHR30461">
    <property type="entry name" value="DNA-INVERTASE FROM LAMBDOID PROPHAGE"/>
    <property type="match status" value="1"/>
</dbReference>
<dbReference type="InterPro" id="IPR036162">
    <property type="entry name" value="Resolvase-like_N_sf"/>
</dbReference>